<feature type="domain" description="PB1" evidence="2">
    <location>
        <begin position="589"/>
        <end position="668"/>
    </location>
</feature>
<dbReference type="PANTHER" id="PTHR32002:SF62">
    <property type="entry name" value="PROTEIN NLP6-LIKE ISOFORM X1"/>
    <property type="match status" value="1"/>
</dbReference>
<feature type="region of interest" description="Disordered" evidence="1">
    <location>
        <begin position="509"/>
        <end position="552"/>
    </location>
</feature>
<evidence type="ECO:0000259" key="2">
    <source>
        <dbReference type="PROSITE" id="PS51745"/>
    </source>
</evidence>
<dbReference type="PANTHER" id="PTHR32002">
    <property type="entry name" value="PROTEIN NLP8"/>
    <property type="match status" value="1"/>
</dbReference>
<dbReference type="InterPro" id="IPR000270">
    <property type="entry name" value="PB1_dom"/>
</dbReference>
<dbReference type="InterPro" id="IPR053793">
    <property type="entry name" value="PB1-like"/>
</dbReference>
<dbReference type="Gene3D" id="3.10.20.90">
    <property type="entry name" value="Phosphatidylinositol 3-kinase Catalytic Subunit, Chain A, domain 1"/>
    <property type="match status" value="3"/>
</dbReference>
<comment type="caution">
    <text evidence="3">The sequence shown here is derived from an EMBL/GenBank/DDBJ whole genome shotgun (WGS) entry which is preliminary data.</text>
</comment>
<dbReference type="Pfam" id="PF22922">
    <property type="entry name" value="GAF_NLP"/>
    <property type="match status" value="1"/>
</dbReference>
<dbReference type="AlphaFoldDB" id="A0AAD4JBH7"/>
<name>A0AAD4JBH7_PERFH</name>
<evidence type="ECO:0000313" key="4">
    <source>
        <dbReference type="Proteomes" id="UP001190926"/>
    </source>
</evidence>
<dbReference type="Proteomes" id="UP001190926">
    <property type="component" value="Unassembled WGS sequence"/>
</dbReference>
<dbReference type="Pfam" id="PF00564">
    <property type="entry name" value="PB1"/>
    <property type="match status" value="3"/>
</dbReference>
<dbReference type="InterPro" id="IPR055081">
    <property type="entry name" value="NLP1-9_GAF"/>
</dbReference>
<dbReference type="GO" id="GO:0003700">
    <property type="term" value="F:DNA-binding transcription factor activity"/>
    <property type="evidence" value="ECO:0007669"/>
    <property type="project" value="InterPro"/>
</dbReference>
<accession>A0AAD4JBH7</accession>
<sequence>MEASKTQTVSISHIKNLMSIPLSYAAGNSSISDWHVFSDDREESELRNPISNFSNLITKKKIKAALELFDFINFPSLVQFWSPTISRHQHQFLDSSDLPFALSRLRKGVSSFRKHCSNYRYNLQGDRCGPPGRVFRGRFPEFCPDIRYYTDEEFELKELAMAAGFRGYLCLPVYEPDWHFCIGVLEVFTIMDGSYCFGDVIERVSASLKGPAQYKLAVNEIKNVLDVLCRTYKLPFAQIWVATSGGSSEESFISPAEMGSFSSIRRVSSFQRDCNWFHLRKGQGIVWKAFLSGTCFCRDLTKLSIVNYALVLSARKVDFTSGFAICLQSTYTGNHVAYIIELFLPPNQTIYRQPWIFLTSLLDTMKQLFKTFRLRTGQKIGSDLPAVVLQTSEDDLIDPFVKCKTIHAGEGLKNKADITQRKPAEPLIFDTGANGSGPDSVKIKENTASSSYVSKFFQNGKMVLSHDTTTNNRSNELNPQQIMPAKIGTMKTLSSGEAVSTTALENPSGNKLTIFPDNPKVKRSMSNNTNPAPDINGGPPRKRSRIGHSSKEHIVESIQQSSSCCVSAPEEGPILLSPVAAPMQNRESIMTVKADFEGDVIKFRVPAACGILKLKHEVTKRLKLNAATFEIKYHREDNIWVVLDTDAKLLEYVRSLGMNTIKLSIMSIVPQPEAAENAIKMTVKASYEDDLIKFEFALSAGISELKNEMIKRLKLDDGCFEIKYTDENNCPMLLDSDAALQNCINKVKSLQKTVMRLSIQPIRSRTAVSNECIMTVKASYGDDIIKFKLSLSSGMMNLKDEVTKRLKLEAGSFVVKYLDEDSNEVLVDGDAALTKYMSAMTSMGIYTVKISLQPIDQQA</sequence>
<feature type="domain" description="PB1" evidence="2">
    <location>
        <begin position="773"/>
        <end position="855"/>
    </location>
</feature>
<dbReference type="InterPro" id="IPR045012">
    <property type="entry name" value="NLP"/>
</dbReference>
<organism evidence="3 4">
    <name type="scientific">Perilla frutescens var. hirtella</name>
    <name type="common">Perilla citriodora</name>
    <name type="synonym">Perilla setoyensis</name>
    <dbReference type="NCBI Taxonomy" id="608512"/>
    <lineage>
        <taxon>Eukaryota</taxon>
        <taxon>Viridiplantae</taxon>
        <taxon>Streptophyta</taxon>
        <taxon>Embryophyta</taxon>
        <taxon>Tracheophyta</taxon>
        <taxon>Spermatophyta</taxon>
        <taxon>Magnoliopsida</taxon>
        <taxon>eudicotyledons</taxon>
        <taxon>Gunneridae</taxon>
        <taxon>Pentapetalae</taxon>
        <taxon>asterids</taxon>
        <taxon>lamiids</taxon>
        <taxon>Lamiales</taxon>
        <taxon>Lamiaceae</taxon>
        <taxon>Nepetoideae</taxon>
        <taxon>Elsholtzieae</taxon>
        <taxon>Perilla</taxon>
    </lineage>
</organism>
<proteinExistence type="predicted"/>
<feature type="domain" description="PB1" evidence="2">
    <location>
        <begin position="680"/>
        <end position="762"/>
    </location>
</feature>
<evidence type="ECO:0000256" key="1">
    <source>
        <dbReference type="SAM" id="MobiDB-lite"/>
    </source>
</evidence>
<dbReference type="EMBL" id="SDAM02000094">
    <property type="protein sequence ID" value="KAH6830677.1"/>
    <property type="molecule type" value="Genomic_DNA"/>
</dbReference>
<keyword evidence="4" id="KW-1185">Reference proteome</keyword>
<dbReference type="SMART" id="SM00666">
    <property type="entry name" value="PB1"/>
    <property type="match status" value="3"/>
</dbReference>
<evidence type="ECO:0000313" key="3">
    <source>
        <dbReference type="EMBL" id="KAH6830677.1"/>
    </source>
</evidence>
<reference evidence="3 4" key="1">
    <citation type="journal article" date="2021" name="Nat. Commun.">
        <title>Incipient diploidization of the medicinal plant Perilla within 10,000 years.</title>
        <authorList>
            <person name="Zhang Y."/>
            <person name="Shen Q."/>
            <person name="Leng L."/>
            <person name="Zhang D."/>
            <person name="Chen S."/>
            <person name="Shi Y."/>
            <person name="Ning Z."/>
            <person name="Chen S."/>
        </authorList>
    </citation>
    <scope>NUCLEOTIDE SEQUENCE [LARGE SCALE GENOMIC DNA]</scope>
    <source>
        <strain evidence="4">cv. PC099</strain>
    </source>
</reference>
<dbReference type="SUPFAM" id="SSF54277">
    <property type="entry name" value="CAD &amp; PB1 domains"/>
    <property type="match status" value="3"/>
</dbReference>
<dbReference type="PROSITE" id="PS51745">
    <property type="entry name" value="PB1"/>
    <property type="match status" value="3"/>
</dbReference>
<protein>
    <recommendedName>
        <fullName evidence="2">PB1 domain-containing protein</fullName>
    </recommendedName>
</protein>
<gene>
    <name evidence="3" type="ORF">C2S53_010108</name>
</gene>